<organism evidence="1 2">
    <name type="scientific">Nonomuraea turkmeniaca</name>
    <dbReference type="NCBI Taxonomy" id="103838"/>
    <lineage>
        <taxon>Bacteria</taxon>
        <taxon>Bacillati</taxon>
        <taxon>Actinomycetota</taxon>
        <taxon>Actinomycetes</taxon>
        <taxon>Streptosporangiales</taxon>
        <taxon>Streptosporangiaceae</taxon>
        <taxon>Nonomuraea</taxon>
    </lineage>
</organism>
<proteinExistence type="predicted"/>
<accession>A0A5S4FC48</accession>
<gene>
    <name evidence="1" type="ORF">ETD86_28405</name>
</gene>
<name>A0A5S4FC48_9ACTN</name>
<reference evidence="1 2" key="1">
    <citation type="submission" date="2019-05" db="EMBL/GenBank/DDBJ databases">
        <title>Draft genome sequence of Nonomuraea turkmeniaca DSM 43926.</title>
        <authorList>
            <person name="Saricaoglu S."/>
            <person name="Isik K."/>
        </authorList>
    </citation>
    <scope>NUCLEOTIDE SEQUENCE [LARGE SCALE GENOMIC DNA]</scope>
    <source>
        <strain evidence="1 2">DSM 43926</strain>
    </source>
</reference>
<evidence type="ECO:0000313" key="1">
    <source>
        <dbReference type="EMBL" id="TMR14700.1"/>
    </source>
</evidence>
<dbReference type="EMBL" id="VCKY01000107">
    <property type="protein sequence ID" value="TMR14700.1"/>
    <property type="molecule type" value="Genomic_DNA"/>
</dbReference>
<dbReference type="OrthoDB" id="3297413at2"/>
<sequence>MVTTDLLTAARAEALFGSELPTGSAPSDAEVAAAIRRAVRRHGGTRGCAVVLAGEYGEHPETAAPRMRWALGVVRGAYPRRPKRGIPAEATDR</sequence>
<protein>
    <submittedName>
        <fullName evidence="1">Uncharacterized protein</fullName>
    </submittedName>
</protein>
<comment type="caution">
    <text evidence="1">The sequence shown here is derived from an EMBL/GenBank/DDBJ whole genome shotgun (WGS) entry which is preliminary data.</text>
</comment>
<dbReference type="RefSeq" id="WP_138669221.1">
    <property type="nucleotide sequence ID" value="NZ_VCKY01000107.1"/>
</dbReference>
<dbReference type="Proteomes" id="UP000309128">
    <property type="component" value="Unassembled WGS sequence"/>
</dbReference>
<dbReference type="AlphaFoldDB" id="A0A5S4FC48"/>
<evidence type="ECO:0000313" key="2">
    <source>
        <dbReference type="Proteomes" id="UP000309128"/>
    </source>
</evidence>
<keyword evidence="2" id="KW-1185">Reference proteome</keyword>